<dbReference type="EMBL" id="CP097899">
    <property type="protein sequence ID" value="URN95136.1"/>
    <property type="molecule type" value="Genomic_DNA"/>
</dbReference>
<evidence type="ECO:0000313" key="1">
    <source>
        <dbReference type="EMBL" id="URN95136.1"/>
    </source>
</evidence>
<sequence>MVYQLFNNLFQQGKHREIVNLLNQFMDNNNLSILEKGWALWNISDSYAIMREPLLEHQNHINFVEWGKDTLHPDKLHWFVSDGTQALTLSLGNKLDDWIEWYEYACKYSSKNKDNRGVRFESHRAMAATFIKLNMLSSIGNPLNRMKELIEEDGNWENIIFSKITYYSLLLEKGYKLNDYVVLKDAKDNIQSLMNDVSLELKNGERKESLLGSWEELNESRQSRRAMLVLLHNLGCTFSETTYYQESVEVFSTAIDNGVNITKYGVAMYLLSIWEQNKDKTQIETLFSKLVENRYEFKELYKFASSLEKVL</sequence>
<reference evidence="1" key="1">
    <citation type="submission" date="2022-05" db="EMBL/GenBank/DDBJ databases">
        <title>Novel bacterial taxa in a minimal lignocellulolytic consortium and its capacity to transform plastics disclosed by genome-resolved metagenomics.</title>
        <authorList>
            <person name="Rodriguez C.A.D."/>
            <person name="Diaz-Garcia L."/>
            <person name="Herrera K."/>
            <person name="Tarazona N.A."/>
            <person name="Sproer C."/>
            <person name="Overmann J."/>
            <person name="Jimenez D.J."/>
        </authorList>
    </citation>
    <scope>NUCLEOTIDE SEQUENCE</scope>
    <source>
        <strain evidence="1">MAG5</strain>
    </source>
</reference>
<proteinExistence type="predicted"/>
<dbReference type="KEGG" id="plig:NAG76_02445"/>
<gene>
    <name evidence="1" type="ORF">NAG76_02445</name>
</gene>
<name>A0A9J6ZGZ1_9BACL</name>
<dbReference type="AlphaFoldDB" id="A0A9J6ZGZ1"/>
<evidence type="ECO:0000313" key="2">
    <source>
        <dbReference type="Proteomes" id="UP001056756"/>
    </source>
</evidence>
<dbReference type="Proteomes" id="UP001056756">
    <property type="component" value="Chromosome"/>
</dbReference>
<accession>A0A9J6ZGZ1</accession>
<protein>
    <submittedName>
        <fullName evidence="1">Uncharacterized protein</fullName>
    </submittedName>
</protein>
<organism evidence="1 2">
    <name type="scientific">Candidatus Pristimantibacillus lignocellulolyticus</name>
    <dbReference type="NCBI Taxonomy" id="2994561"/>
    <lineage>
        <taxon>Bacteria</taxon>
        <taxon>Bacillati</taxon>
        <taxon>Bacillota</taxon>
        <taxon>Bacilli</taxon>
        <taxon>Bacillales</taxon>
        <taxon>Paenibacillaceae</taxon>
        <taxon>Candidatus Pristimantibacillus</taxon>
    </lineage>
</organism>